<sequence length="104" mass="12934">MHRCRPPVLTGRLARSPSWSTFRCRRFWPPSTSRAQSRRSSLPVKIPSRRRNLCRKKRFRCWMYRKLMKISSPTGTARSLLWMRFRLKRVSRLMKVWRWWLRNR</sequence>
<accession>A0A8D8D858</accession>
<name>A0A8D8D858_CULPI</name>
<evidence type="ECO:0000313" key="1">
    <source>
        <dbReference type="EMBL" id="CAG6506793.1"/>
    </source>
</evidence>
<proteinExistence type="predicted"/>
<organism evidence="1">
    <name type="scientific">Culex pipiens</name>
    <name type="common">House mosquito</name>
    <dbReference type="NCBI Taxonomy" id="7175"/>
    <lineage>
        <taxon>Eukaryota</taxon>
        <taxon>Metazoa</taxon>
        <taxon>Ecdysozoa</taxon>
        <taxon>Arthropoda</taxon>
        <taxon>Hexapoda</taxon>
        <taxon>Insecta</taxon>
        <taxon>Pterygota</taxon>
        <taxon>Neoptera</taxon>
        <taxon>Endopterygota</taxon>
        <taxon>Diptera</taxon>
        <taxon>Nematocera</taxon>
        <taxon>Culicoidea</taxon>
        <taxon>Culicidae</taxon>
        <taxon>Culicinae</taxon>
        <taxon>Culicini</taxon>
        <taxon>Culex</taxon>
        <taxon>Culex</taxon>
    </lineage>
</organism>
<dbReference type="AlphaFoldDB" id="A0A8D8D858"/>
<dbReference type="EMBL" id="HBUE01154044">
    <property type="protein sequence ID" value="CAG6506793.1"/>
    <property type="molecule type" value="Transcribed_RNA"/>
</dbReference>
<reference evidence="1" key="1">
    <citation type="submission" date="2021-05" db="EMBL/GenBank/DDBJ databases">
        <authorList>
            <person name="Alioto T."/>
            <person name="Alioto T."/>
            <person name="Gomez Garrido J."/>
        </authorList>
    </citation>
    <scope>NUCLEOTIDE SEQUENCE</scope>
</reference>
<dbReference type="EMBL" id="HBUE01032236">
    <property type="protein sequence ID" value="CAG6457065.1"/>
    <property type="molecule type" value="Transcribed_RNA"/>
</dbReference>
<dbReference type="EMBL" id="HBUE01259099">
    <property type="protein sequence ID" value="CAG6558117.1"/>
    <property type="molecule type" value="Transcribed_RNA"/>
</dbReference>
<protein>
    <submittedName>
        <fullName evidence="1">(northern house mosquito) hypothetical protein</fullName>
    </submittedName>
</protein>